<dbReference type="AlphaFoldDB" id="A0A8R7TYB4"/>
<organism evidence="1 2">
    <name type="scientific">Triticum urartu</name>
    <name type="common">Red wild einkorn</name>
    <name type="synonym">Crithodium urartu</name>
    <dbReference type="NCBI Taxonomy" id="4572"/>
    <lineage>
        <taxon>Eukaryota</taxon>
        <taxon>Viridiplantae</taxon>
        <taxon>Streptophyta</taxon>
        <taxon>Embryophyta</taxon>
        <taxon>Tracheophyta</taxon>
        <taxon>Spermatophyta</taxon>
        <taxon>Magnoliopsida</taxon>
        <taxon>Liliopsida</taxon>
        <taxon>Poales</taxon>
        <taxon>Poaceae</taxon>
        <taxon>BOP clade</taxon>
        <taxon>Pooideae</taxon>
        <taxon>Triticodae</taxon>
        <taxon>Triticeae</taxon>
        <taxon>Triticinae</taxon>
        <taxon>Triticum</taxon>
    </lineage>
</organism>
<keyword evidence="2" id="KW-1185">Reference proteome</keyword>
<reference evidence="1" key="3">
    <citation type="submission" date="2022-06" db="UniProtKB">
        <authorList>
            <consortium name="EnsemblPlants"/>
        </authorList>
    </citation>
    <scope>IDENTIFICATION</scope>
</reference>
<dbReference type="Gramene" id="TuG1812G0300003474.01.T01">
    <property type="protein sequence ID" value="TuG1812G0300003474.01.T01"/>
    <property type="gene ID" value="TuG1812G0300003474.01"/>
</dbReference>
<dbReference type="Proteomes" id="UP000015106">
    <property type="component" value="Chromosome 3"/>
</dbReference>
<evidence type="ECO:0000313" key="1">
    <source>
        <dbReference type="EnsemblPlants" id="TuG1812G0300003474.01.T01"/>
    </source>
</evidence>
<accession>A0A8R7TYB4</accession>
<protein>
    <submittedName>
        <fullName evidence="1">Uncharacterized protein</fullName>
    </submittedName>
</protein>
<sequence length="53" mass="5833">MYSASIEDCATKVCFLLFQEIAPPAKVNKQSDVDFLSSRSPCQSASVYPCSIR</sequence>
<proteinExistence type="predicted"/>
<dbReference type="EnsemblPlants" id="TuG1812G0300003474.01.T01">
    <property type="protein sequence ID" value="TuG1812G0300003474.01.T01"/>
    <property type="gene ID" value="TuG1812G0300003474.01"/>
</dbReference>
<evidence type="ECO:0000313" key="2">
    <source>
        <dbReference type="Proteomes" id="UP000015106"/>
    </source>
</evidence>
<reference evidence="2" key="1">
    <citation type="journal article" date="2013" name="Nature">
        <title>Draft genome of the wheat A-genome progenitor Triticum urartu.</title>
        <authorList>
            <person name="Ling H.Q."/>
            <person name="Zhao S."/>
            <person name="Liu D."/>
            <person name="Wang J."/>
            <person name="Sun H."/>
            <person name="Zhang C."/>
            <person name="Fan H."/>
            <person name="Li D."/>
            <person name="Dong L."/>
            <person name="Tao Y."/>
            <person name="Gao C."/>
            <person name="Wu H."/>
            <person name="Li Y."/>
            <person name="Cui Y."/>
            <person name="Guo X."/>
            <person name="Zheng S."/>
            <person name="Wang B."/>
            <person name="Yu K."/>
            <person name="Liang Q."/>
            <person name="Yang W."/>
            <person name="Lou X."/>
            <person name="Chen J."/>
            <person name="Feng M."/>
            <person name="Jian J."/>
            <person name="Zhang X."/>
            <person name="Luo G."/>
            <person name="Jiang Y."/>
            <person name="Liu J."/>
            <person name="Wang Z."/>
            <person name="Sha Y."/>
            <person name="Zhang B."/>
            <person name="Wu H."/>
            <person name="Tang D."/>
            <person name="Shen Q."/>
            <person name="Xue P."/>
            <person name="Zou S."/>
            <person name="Wang X."/>
            <person name="Liu X."/>
            <person name="Wang F."/>
            <person name="Yang Y."/>
            <person name="An X."/>
            <person name="Dong Z."/>
            <person name="Zhang K."/>
            <person name="Zhang X."/>
            <person name="Luo M.C."/>
            <person name="Dvorak J."/>
            <person name="Tong Y."/>
            <person name="Wang J."/>
            <person name="Yang H."/>
            <person name="Li Z."/>
            <person name="Wang D."/>
            <person name="Zhang A."/>
            <person name="Wang J."/>
        </authorList>
    </citation>
    <scope>NUCLEOTIDE SEQUENCE</scope>
    <source>
        <strain evidence="2">cv. G1812</strain>
    </source>
</reference>
<reference evidence="1" key="2">
    <citation type="submission" date="2018-03" db="EMBL/GenBank/DDBJ databases">
        <title>The Triticum urartu genome reveals the dynamic nature of wheat genome evolution.</title>
        <authorList>
            <person name="Ling H."/>
            <person name="Ma B."/>
            <person name="Shi X."/>
            <person name="Liu H."/>
            <person name="Dong L."/>
            <person name="Sun H."/>
            <person name="Cao Y."/>
            <person name="Gao Q."/>
            <person name="Zheng S."/>
            <person name="Li Y."/>
            <person name="Yu Y."/>
            <person name="Du H."/>
            <person name="Qi M."/>
            <person name="Li Y."/>
            <person name="Yu H."/>
            <person name="Cui Y."/>
            <person name="Wang N."/>
            <person name="Chen C."/>
            <person name="Wu H."/>
            <person name="Zhao Y."/>
            <person name="Zhang J."/>
            <person name="Li Y."/>
            <person name="Zhou W."/>
            <person name="Zhang B."/>
            <person name="Hu W."/>
            <person name="Eijk M."/>
            <person name="Tang J."/>
            <person name="Witsenboer H."/>
            <person name="Zhao S."/>
            <person name="Li Z."/>
            <person name="Zhang A."/>
            <person name="Wang D."/>
            <person name="Liang C."/>
        </authorList>
    </citation>
    <scope>NUCLEOTIDE SEQUENCE [LARGE SCALE GENOMIC DNA]</scope>
    <source>
        <strain evidence="1">cv. G1812</strain>
    </source>
</reference>
<name>A0A8R7TYB4_TRIUA</name>